<sequence>MISSGIRGGAEEANKFLISTRLFTLAESLGSVESIVEVPAQMTHGSVPPAEGGLLGIGDNLFEFGRINRVVRVTVETSISLIPTAKELDSEQGMDKDKYKDE</sequence>
<comment type="caution">
    <text evidence="1">The sequence shown here is derived from an EMBL/GenBank/DDBJ whole genome shotgun (WGS) entry which is preliminary data.</text>
</comment>
<organism evidence="1 2">
    <name type="scientific">Thelephora ganbajun</name>
    <name type="common">Ganba fungus</name>
    <dbReference type="NCBI Taxonomy" id="370292"/>
    <lineage>
        <taxon>Eukaryota</taxon>
        <taxon>Fungi</taxon>
        <taxon>Dikarya</taxon>
        <taxon>Basidiomycota</taxon>
        <taxon>Agaricomycotina</taxon>
        <taxon>Agaricomycetes</taxon>
        <taxon>Thelephorales</taxon>
        <taxon>Thelephoraceae</taxon>
        <taxon>Thelephora</taxon>
    </lineage>
</organism>
<gene>
    <name evidence="1" type="ORF">BDM02DRAFT_3135470</name>
</gene>
<evidence type="ECO:0000313" key="2">
    <source>
        <dbReference type="Proteomes" id="UP000886501"/>
    </source>
</evidence>
<reference evidence="1" key="2">
    <citation type="journal article" date="2020" name="Nat. Commun.">
        <title>Large-scale genome sequencing of mycorrhizal fungi provides insights into the early evolution of symbiotic traits.</title>
        <authorList>
            <person name="Miyauchi S."/>
            <person name="Kiss E."/>
            <person name="Kuo A."/>
            <person name="Drula E."/>
            <person name="Kohler A."/>
            <person name="Sanchez-Garcia M."/>
            <person name="Morin E."/>
            <person name="Andreopoulos B."/>
            <person name="Barry K.W."/>
            <person name="Bonito G."/>
            <person name="Buee M."/>
            <person name="Carver A."/>
            <person name="Chen C."/>
            <person name="Cichocki N."/>
            <person name="Clum A."/>
            <person name="Culley D."/>
            <person name="Crous P.W."/>
            <person name="Fauchery L."/>
            <person name="Girlanda M."/>
            <person name="Hayes R.D."/>
            <person name="Keri Z."/>
            <person name="LaButti K."/>
            <person name="Lipzen A."/>
            <person name="Lombard V."/>
            <person name="Magnuson J."/>
            <person name="Maillard F."/>
            <person name="Murat C."/>
            <person name="Nolan M."/>
            <person name="Ohm R.A."/>
            <person name="Pangilinan J."/>
            <person name="Pereira M.F."/>
            <person name="Perotto S."/>
            <person name="Peter M."/>
            <person name="Pfister S."/>
            <person name="Riley R."/>
            <person name="Sitrit Y."/>
            <person name="Stielow J.B."/>
            <person name="Szollosi G."/>
            <person name="Zifcakova L."/>
            <person name="Stursova M."/>
            <person name="Spatafora J.W."/>
            <person name="Tedersoo L."/>
            <person name="Vaario L.M."/>
            <person name="Yamada A."/>
            <person name="Yan M."/>
            <person name="Wang P."/>
            <person name="Xu J."/>
            <person name="Bruns T."/>
            <person name="Baldrian P."/>
            <person name="Vilgalys R."/>
            <person name="Dunand C."/>
            <person name="Henrissat B."/>
            <person name="Grigoriev I.V."/>
            <person name="Hibbett D."/>
            <person name="Nagy L.G."/>
            <person name="Martin F.M."/>
        </authorList>
    </citation>
    <scope>NUCLEOTIDE SEQUENCE</scope>
    <source>
        <strain evidence="1">P2</strain>
    </source>
</reference>
<proteinExistence type="predicted"/>
<protein>
    <submittedName>
        <fullName evidence="1">Uncharacterized protein</fullName>
    </submittedName>
</protein>
<reference evidence="1" key="1">
    <citation type="submission" date="2019-10" db="EMBL/GenBank/DDBJ databases">
        <authorList>
            <consortium name="DOE Joint Genome Institute"/>
            <person name="Kuo A."/>
            <person name="Miyauchi S."/>
            <person name="Kiss E."/>
            <person name="Drula E."/>
            <person name="Kohler A."/>
            <person name="Sanchez-Garcia M."/>
            <person name="Andreopoulos B."/>
            <person name="Barry K.W."/>
            <person name="Bonito G."/>
            <person name="Buee M."/>
            <person name="Carver A."/>
            <person name="Chen C."/>
            <person name="Cichocki N."/>
            <person name="Clum A."/>
            <person name="Culley D."/>
            <person name="Crous P.W."/>
            <person name="Fauchery L."/>
            <person name="Girlanda M."/>
            <person name="Hayes R."/>
            <person name="Keri Z."/>
            <person name="Labutti K."/>
            <person name="Lipzen A."/>
            <person name="Lombard V."/>
            <person name="Magnuson J."/>
            <person name="Maillard F."/>
            <person name="Morin E."/>
            <person name="Murat C."/>
            <person name="Nolan M."/>
            <person name="Ohm R."/>
            <person name="Pangilinan J."/>
            <person name="Pereira M."/>
            <person name="Perotto S."/>
            <person name="Peter M."/>
            <person name="Riley R."/>
            <person name="Sitrit Y."/>
            <person name="Stielow B."/>
            <person name="Szollosi G."/>
            <person name="Zifcakova L."/>
            <person name="Stursova M."/>
            <person name="Spatafora J.W."/>
            <person name="Tedersoo L."/>
            <person name="Vaario L.-M."/>
            <person name="Yamada A."/>
            <person name="Yan M."/>
            <person name="Wang P."/>
            <person name="Xu J."/>
            <person name="Bruns T."/>
            <person name="Baldrian P."/>
            <person name="Vilgalys R."/>
            <person name="Henrissat B."/>
            <person name="Grigoriev I.V."/>
            <person name="Hibbett D."/>
            <person name="Nagy L.G."/>
            <person name="Martin F.M."/>
        </authorList>
    </citation>
    <scope>NUCLEOTIDE SEQUENCE</scope>
    <source>
        <strain evidence="1">P2</strain>
    </source>
</reference>
<dbReference type="EMBL" id="MU117964">
    <property type="protein sequence ID" value="KAF9653311.1"/>
    <property type="molecule type" value="Genomic_DNA"/>
</dbReference>
<dbReference type="Proteomes" id="UP000886501">
    <property type="component" value="Unassembled WGS sequence"/>
</dbReference>
<name>A0ACB6ZW24_THEGA</name>
<keyword evidence="2" id="KW-1185">Reference proteome</keyword>
<evidence type="ECO:0000313" key="1">
    <source>
        <dbReference type="EMBL" id="KAF9653311.1"/>
    </source>
</evidence>
<accession>A0ACB6ZW24</accession>